<protein>
    <submittedName>
        <fullName evidence="2">Uncharacterized protein</fullName>
    </submittedName>
</protein>
<proteinExistence type="predicted"/>
<evidence type="ECO:0000256" key="1">
    <source>
        <dbReference type="SAM" id="Phobius"/>
    </source>
</evidence>
<reference evidence="2 3" key="1">
    <citation type="submission" date="2022-08" db="EMBL/GenBank/DDBJ databases">
        <title>novel species in genus Aeromicrobium.</title>
        <authorList>
            <person name="Ye L."/>
        </authorList>
    </citation>
    <scope>NUCLEOTIDE SEQUENCE [LARGE SCALE GENOMIC DNA]</scope>
    <source>
        <strain evidence="3">zg-Y1379</strain>
    </source>
</reference>
<keyword evidence="1" id="KW-0812">Transmembrane</keyword>
<evidence type="ECO:0000313" key="2">
    <source>
        <dbReference type="EMBL" id="UUP12640.1"/>
    </source>
</evidence>
<dbReference type="Proteomes" id="UP001316184">
    <property type="component" value="Chromosome"/>
</dbReference>
<dbReference type="EMBL" id="CP102173">
    <property type="protein sequence ID" value="UUP12640.1"/>
    <property type="molecule type" value="Genomic_DNA"/>
</dbReference>
<accession>A0ABY5M6P9</accession>
<gene>
    <name evidence="2" type="ORF">NQV15_12325</name>
</gene>
<name>A0ABY5M6P9_9ACTN</name>
<feature type="transmembrane region" description="Helical" evidence="1">
    <location>
        <begin position="20"/>
        <end position="39"/>
    </location>
</feature>
<organism evidence="2 3">
    <name type="scientific">Aeromicrobium wangtongii</name>
    <dbReference type="NCBI Taxonomy" id="2969247"/>
    <lineage>
        <taxon>Bacteria</taxon>
        <taxon>Bacillati</taxon>
        <taxon>Actinomycetota</taxon>
        <taxon>Actinomycetes</taxon>
        <taxon>Propionibacteriales</taxon>
        <taxon>Nocardioidaceae</taxon>
        <taxon>Aeromicrobium</taxon>
    </lineage>
</organism>
<keyword evidence="1" id="KW-1133">Transmembrane helix</keyword>
<sequence>MYALIWRLLPGPTPVKVGEALVLLALVFWLLMAVVFPAVEPHLPIDEVVVG</sequence>
<keyword evidence="3" id="KW-1185">Reference proteome</keyword>
<dbReference type="RefSeq" id="WP_232400174.1">
    <property type="nucleotide sequence ID" value="NZ_CP102173.1"/>
</dbReference>
<keyword evidence="1" id="KW-0472">Membrane</keyword>
<evidence type="ECO:0000313" key="3">
    <source>
        <dbReference type="Proteomes" id="UP001316184"/>
    </source>
</evidence>